<feature type="compositionally biased region" description="Polar residues" evidence="1">
    <location>
        <begin position="391"/>
        <end position="402"/>
    </location>
</feature>
<protein>
    <recommendedName>
        <fullName evidence="2">DNAJ-containing protein X-domain domain-containing protein</fullName>
    </recommendedName>
</protein>
<dbReference type="EMBL" id="HBGU01064643">
    <property type="protein sequence ID" value="CAD9523336.1"/>
    <property type="molecule type" value="Transcribed_RNA"/>
</dbReference>
<organism evidence="3">
    <name type="scientific">Haptolina brevifila</name>
    <dbReference type="NCBI Taxonomy" id="156173"/>
    <lineage>
        <taxon>Eukaryota</taxon>
        <taxon>Haptista</taxon>
        <taxon>Haptophyta</taxon>
        <taxon>Prymnesiophyceae</taxon>
        <taxon>Prymnesiales</taxon>
        <taxon>Prymnesiaceae</taxon>
        <taxon>Haptolina</taxon>
    </lineage>
</organism>
<dbReference type="PANTHER" id="PTHR45006:SF1">
    <property type="entry name" value="DNAJ-LIKE PROTEIN 1"/>
    <property type="match status" value="1"/>
</dbReference>
<dbReference type="Pfam" id="PF14308">
    <property type="entry name" value="DnaJ-X"/>
    <property type="match status" value="1"/>
</dbReference>
<accession>A0A7S2ILU6</accession>
<dbReference type="GO" id="GO:0005829">
    <property type="term" value="C:cytosol"/>
    <property type="evidence" value="ECO:0007669"/>
    <property type="project" value="TreeGrafter"/>
</dbReference>
<dbReference type="AlphaFoldDB" id="A0A7S2ILU6"/>
<reference evidence="3" key="1">
    <citation type="submission" date="2021-01" db="EMBL/GenBank/DDBJ databases">
        <authorList>
            <person name="Corre E."/>
            <person name="Pelletier E."/>
            <person name="Niang G."/>
            <person name="Scheremetjew M."/>
            <person name="Finn R."/>
            <person name="Kale V."/>
            <person name="Holt S."/>
            <person name="Cochrane G."/>
            <person name="Meng A."/>
            <person name="Brown T."/>
            <person name="Cohen L."/>
        </authorList>
    </citation>
    <scope>NUCLEOTIDE SEQUENCE</scope>
    <source>
        <strain evidence="3">UTEX LB 985</strain>
    </source>
</reference>
<dbReference type="PANTHER" id="PTHR45006">
    <property type="entry name" value="DNAJ-LIKE PROTEIN 1"/>
    <property type="match status" value="1"/>
</dbReference>
<dbReference type="GO" id="GO:0016558">
    <property type="term" value="P:protein import into peroxisome matrix"/>
    <property type="evidence" value="ECO:0007669"/>
    <property type="project" value="TreeGrafter"/>
</dbReference>
<gene>
    <name evidence="3" type="ORF">CBRE1094_LOCUS35218</name>
</gene>
<evidence type="ECO:0000259" key="2">
    <source>
        <dbReference type="Pfam" id="PF14308"/>
    </source>
</evidence>
<dbReference type="InterPro" id="IPR052814">
    <property type="entry name" value="Peroxisomal_DnaJ"/>
</dbReference>
<feature type="domain" description="DNAJ-containing protein X-domain" evidence="2">
    <location>
        <begin position="44"/>
        <end position="252"/>
    </location>
</feature>
<proteinExistence type="predicted"/>
<evidence type="ECO:0000256" key="1">
    <source>
        <dbReference type="SAM" id="MobiDB-lite"/>
    </source>
</evidence>
<dbReference type="InterPro" id="IPR026894">
    <property type="entry name" value="DnaJ_X"/>
</dbReference>
<evidence type="ECO:0000313" key="3">
    <source>
        <dbReference type="EMBL" id="CAD9523336.1"/>
    </source>
</evidence>
<name>A0A7S2ILU6_9EUKA</name>
<sequence>MRLIRSRAPADEIAAAREVQASLQAMEDANLAAVGEAAVAMERQNVISCAAALEARIAPFVAAAVCGEEVDAVARALAATLFEEAIASEAEKLRRCSMGNQLLRTLGYAYVRQTQKVRGKQGAGAARLGGLYEGVLHGVHNVSEAARTVGSAALMASDAWRLAQDGRAEEATKKLSDEQRAQLEQRIKQRTMDLAWAVTRRAVERTTRAVVDQLLAREFAHEAGAEAGAEASAEFQARCDALLIIGRVFAGETPHETVDRAVDELAKLTSRATQARDNASSMAGSIARSLFDGLITSSKTAAQATAMATALATAPAAAPASALAVAPAVTASAATPAAAMLAAPAVAATAAFQQEPQHVPLGHDEHDHGCEGVRAHVPSEEQEVTVITPMSVSGGQLPSSHPTPAGADTQHEQRPREQSGAAPPPPPADIKGFFRAFIE</sequence>
<feature type="region of interest" description="Disordered" evidence="1">
    <location>
        <begin position="391"/>
        <end position="433"/>
    </location>
</feature>